<dbReference type="Pfam" id="PF01494">
    <property type="entry name" value="FAD_binding_3"/>
    <property type="match status" value="1"/>
</dbReference>
<evidence type="ECO:0000256" key="3">
    <source>
        <dbReference type="SAM" id="SignalP"/>
    </source>
</evidence>
<dbReference type="PANTHER" id="PTHR13789:SF309">
    <property type="entry name" value="PUTATIVE (AFU_ORTHOLOGUE AFUA_6G14510)-RELATED"/>
    <property type="match status" value="1"/>
</dbReference>
<dbReference type="SUPFAM" id="SSF51905">
    <property type="entry name" value="FAD/NAD(P)-binding domain"/>
    <property type="match status" value="1"/>
</dbReference>
<dbReference type="InterPro" id="IPR036188">
    <property type="entry name" value="FAD/NAD-bd_sf"/>
</dbReference>
<name>A0A8J2SB69_9STRA</name>
<dbReference type="GO" id="GO:0004497">
    <property type="term" value="F:monooxygenase activity"/>
    <property type="evidence" value="ECO:0007669"/>
    <property type="project" value="UniProtKB-KW"/>
</dbReference>
<dbReference type="EMBL" id="CAKKNE010000002">
    <property type="protein sequence ID" value="CAH0367041.1"/>
    <property type="molecule type" value="Genomic_DNA"/>
</dbReference>
<dbReference type="OrthoDB" id="417877at2759"/>
<dbReference type="PRINTS" id="PR00420">
    <property type="entry name" value="RNGMNOXGNASE"/>
</dbReference>
<evidence type="ECO:0000313" key="6">
    <source>
        <dbReference type="Proteomes" id="UP000789595"/>
    </source>
</evidence>
<sequence length="440" mass="44957">MQRMRKMRLLAAAFLLIHPTASLQTIGIVGAGPAGLTLAVALNRALPDVAVTIFDRSDSCRPALGGGVQLNSGAAVLARLDPALGAAVAALGQPVRRVRSRTAGGDALLDLDLAAAIRGNARARKRGLVDADGGVRAYTIMRDALQATLRDALGSQTKLELGAAVKGIRASPNGGSEVALADGTARRFDLVAGCDGVRGAARGANRPAAEPLAVLGRRVRIRWGVSSAPSRAARDELHQWFGPDGVYCLAGSYGGVGGRAFDQCVVVSPARGAVGAAAWDDGASAATRDAMVAQLRAAAMPADVVALAESCDRCFELGAEYVNPLPAWRAGGEASVLLGDAAHAMPPFLGQGTNQAIQDAACLADKLVALVEGDLADVDAALAAYESDRKAAVARLGVNSVVLGAVETLAPEGFRDAFFRTTAALGVAKMVFLDGATPKV</sequence>
<feature type="chain" id="PRO_5035188329" description="FAD-binding domain-containing protein" evidence="3">
    <location>
        <begin position="23"/>
        <end position="440"/>
    </location>
</feature>
<organism evidence="5 6">
    <name type="scientific">Pelagomonas calceolata</name>
    <dbReference type="NCBI Taxonomy" id="35677"/>
    <lineage>
        <taxon>Eukaryota</taxon>
        <taxon>Sar</taxon>
        <taxon>Stramenopiles</taxon>
        <taxon>Ochrophyta</taxon>
        <taxon>Pelagophyceae</taxon>
        <taxon>Pelagomonadales</taxon>
        <taxon>Pelagomonadaceae</taxon>
        <taxon>Pelagomonas</taxon>
    </lineage>
</organism>
<keyword evidence="2" id="KW-0503">Monooxygenase</keyword>
<dbReference type="GO" id="GO:0071949">
    <property type="term" value="F:FAD binding"/>
    <property type="evidence" value="ECO:0007669"/>
    <property type="project" value="InterPro"/>
</dbReference>
<evidence type="ECO:0000256" key="2">
    <source>
        <dbReference type="ARBA" id="ARBA00023033"/>
    </source>
</evidence>
<feature type="domain" description="FAD-binding" evidence="4">
    <location>
        <begin position="26"/>
        <end position="396"/>
    </location>
</feature>
<feature type="signal peptide" evidence="3">
    <location>
        <begin position="1"/>
        <end position="22"/>
    </location>
</feature>
<dbReference type="InterPro" id="IPR002938">
    <property type="entry name" value="FAD-bd"/>
</dbReference>
<dbReference type="InterPro" id="IPR050493">
    <property type="entry name" value="FAD-dep_Monooxygenase_BioMet"/>
</dbReference>
<dbReference type="PANTHER" id="PTHR13789">
    <property type="entry name" value="MONOOXYGENASE"/>
    <property type="match status" value="1"/>
</dbReference>
<evidence type="ECO:0000259" key="4">
    <source>
        <dbReference type="Pfam" id="PF01494"/>
    </source>
</evidence>
<keyword evidence="3" id="KW-0732">Signal</keyword>
<reference evidence="5" key="1">
    <citation type="submission" date="2021-11" db="EMBL/GenBank/DDBJ databases">
        <authorList>
            <consortium name="Genoscope - CEA"/>
            <person name="William W."/>
        </authorList>
    </citation>
    <scope>NUCLEOTIDE SEQUENCE</scope>
</reference>
<dbReference type="AlphaFoldDB" id="A0A8J2SB69"/>
<comment type="caution">
    <text evidence="5">The sequence shown here is derived from an EMBL/GenBank/DDBJ whole genome shotgun (WGS) entry which is preliminary data.</text>
</comment>
<proteinExistence type="predicted"/>
<protein>
    <recommendedName>
        <fullName evidence="4">FAD-binding domain-containing protein</fullName>
    </recommendedName>
</protein>
<evidence type="ECO:0000256" key="1">
    <source>
        <dbReference type="ARBA" id="ARBA00023002"/>
    </source>
</evidence>
<dbReference type="Proteomes" id="UP000789595">
    <property type="component" value="Unassembled WGS sequence"/>
</dbReference>
<evidence type="ECO:0000313" key="5">
    <source>
        <dbReference type="EMBL" id="CAH0367041.1"/>
    </source>
</evidence>
<gene>
    <name evidence="5" type="ORF">PECAL_2P00360</name>
</gene>
<keyword evidence="6" id="KW-1185">Reference proteome</keyword>
<accession>A0A8J2SB69</accession>
<keyword evidence="1" id="KW-0560">Oxidoreductase</keyword>
<dbReference type="Gene3D" id="3.50.50.60">
    <property type="entry name" value="FAD/NAD(P)-binding domain"/>
    <property type="match status" value="1"/>
</dbReference>